<evidence type="ECO:0000313" key="2">
    <source>
        <dbReference type="Proteomes" id="UP001501295"/>
    </source>
</evidence>
<gene>
    <name evidence="1" type="ORF">GCM10025780_36490</name>
</gene>
<name>A0ABP8WCW3_9MICO</name>
<organism evidence="1 2">
    <name type="scientific">Frondihabitans cladoniiphilus</name>
    <dbReference type="NCBI Taxonomy" id="715785"/>
    <lineage>
        <taxon>Bacteria</taxon>
        <taxon>Bacillati</taxon>
        <taxon>Actinomycetota</taxon>
        <taxon>Actinomycetes</taxon>
        <taxon>Micrococcales</taxon>
        <taxon>Microbacteriaceae</taxon>
        <taxon>Frondihabitans</taxon>
    </lineage>
</organism>
<keyword evidence="2" id="KW-1185">Reference proteome</keyword>
<dbReference type="Proteomes" id="UP001501295">
    <property type="component" value="Unassembled WGS sequence"/>
</dbReference>
<accession>A0ABP8WCW3</accession>
<sequence length="68" mass="7068">MTNARSERVAASAGYGRAMAVLEHDNPEMAAAIQTYVTALHAEAAGHRLAAKPGPIPDPFTIPGQVQA</sequence>
<proteinExistence type="predicted"/>
<reference evidence="2" key="1">
    <citation type="journal article" date="2019" name="Int. J. Syst. Evol. Microbiol.">
        <title>The Global Catalogue of Microorganisms (GCM) 10K type strain sequencing project: providing services to taxonomists for standard genome sequencing and annotation.</title>
        <authorList>
            <consortium name="The Broad Institute Genomics Platform"/>
            <consortium name="The Broad Institute Genome Sequencing Center for Infectious Disease"/>
            <person name="Wu L."/>
            <person name="Ma J."/>
        </authorList>
    </citation>
    <scope>NUCLEOTIDE SEQUENCE [LARGE SCALE GENOMIC DNA]</scope>
    <source>
        <strain evidence="2">JCM 18956</strain>
    </source>
</reference>
<comment type="caution">
    <text evidence="1">The sequence shown here is derived from an EMBL/GenBank/DDBJ whole genome shotgun (WGS) entry which is preliminary data.</text>
</comment>
<dbReference type="EMBL" id="BAABLM010000012">
    <property type="protein sequence ID" value="GAA4686518.1"/>
    <property type="molecule type" value="Genomic_DNA"/>
</dbReference>
<protein>
    <submittedName>
        <fullName evidence="1">Uncharacterized protein</fullName>
    </submittedName>
</protein>
<evidence type="ECO:0000313" key="1">
    <source>
        <dbReference type="EMBL" id="GAA4686518.1"/>
    </source>
</evidence>